<comment type="caution">
    <text evidence="1">The sequence shown here is derived from an EMBL/GenBank/DDBJ whole genome shotgun (WGS) entry which is preliminary data.</text>
</comment>
<dbReference type="Proteomes" id="UP001484239">
    <property type="component" value="Unassembled WGS sequence"/>
</dbReference>
<keyword evidence="2" id="KW-1185">Reference proteome</keyword>
<accession>A0ABU9EB14</accession>
<reference evidence="1 2" key="1">
    <citation type="submission" date="2024-02" db="EMBL/GenBank/DDBJ databases">
        <title>A novel Gemmatimonadota bacterium.</title>
        <authorList>
            <person name="Du Z.-J."/>
            <person name="Ye Y.-Q."/>
        </authorList>
    </citation>
    <scope>NUCLEOTIDE SEQUENCE [LARGE SCALE GENOMIC DNA]</scope>
    <source>
        <strain evidence="1 2">DH-20</strain>
    </source>
</reference>
<organism evidence="1 2">
    <name type="scientific">Gaopeijia maritima</name>
    <dbReference type="NCBI Taxonomy" id="3119007"/>
    <lineage>
        <taxon>Bacteria</taxon>
        <taxon>Pseudomonadati</taxon>
        <taxon>Gemmatimonadota</taxon>
        <taxon>Longimicrobiia</taxon>
        <taxon>Gaopeijiales</taxon>
        <taxon>Gaopeijiaceae</taxon>
        <taxon>Gaopeijia</taxon>
    </lineage>
</organism>
<sequence>MLDVILPVRRGPAVLGVVLPVRRGPAVLGVVLPLTIAVATAMWLRGPEDETVGGAG</sequence>
<name>A0ABU9EB14_9BACT</name>
<protein>
    <submittedName>
        <fullName evidence="1">Uncharacterized protein</fullName>
    </submittedName>
</protein>
<proteinExistence type="predicted"/>
<evidence type="ECO:0000313" key="1">
    <source>
        <dbReference type="EMBL" id="MEK9501913.1"/>
    </source>
</evidence>
<gene>
    <name evidence="1" type="ORF">WI372_13050</name>
</gene>
<evidence type="ECO:0000313" key="2">
    <source>
        <dbReference type="Proteomes" id="UP001484239"/>
    </source>
</evidence>
<dbReference type="EMBL" id="JBBHLI010000008">
    <property type="protein sequence ID" value="MEK9501913.1"/>
    <property type="molecule type" value="Genomic_DNA"/>
</dbReference>